<sequence>LFPPGDDLDTHMSKLDRTGIQDWLDYWGKIWSDLGRGDLFSFTGSKAKEYFDKLEPPPEPPPEIPWYTKYLNLTLEDLRAWRIYDVIGTIGLLSKMIEPLLPDWWPEYKVSVPTWLQELQLFLFFAPAMATGVETLVKAGATSTEANKILGLLRDKNFLKALDVMKANPLKYADDFAKLDPKIASQILKGMKKDQLAGLATHVFKASWDKGLVRVAPLWKRTMFAAAKHKW</sequence>
<feature type="non-terminal residue" evidence="1">
    <location>
        <position position="231"/>
    </location>
</feature>
<name>X1KDQ4_9ZZZZ</name>
<accession>X1KDQ4</accession>
<dbReference type="AlphaFoldDB" id="X1KDQ4"/>
<feature type="non-terminal residue" evidence="1">
    <location>
        <position position="1"/>
    </location>
</feature>
<evidence type="ECO:0000313" key="1">
    <source>
        <dbReference type="EMBL" id="GAH80188.1"/>
    </source>
</evidence>
<proteinExistence type="predicted"/>
<protein>
    <submittedName>
        <fullName evidence="1">Uncharacterized protein</fullName>
    </submittedName>
</protein>
<organism evidence="1">
    <name type="scientific">marine sediment metagenome</name>
    <dbReference type="NCBI Taxonomy" id="412755"/>
    <lineage>
        <taxon>unclassified sequences</taxon>
        <taxon>metagenomes</taxon>
        <taxon>ecological metagenomes</taxon>
    </lineage>
</organism>
<dbReference type="EMBL" id="BARU01040675">
    <property type="protein sequence ID" value="GAH80188.1"/>
    <property type="molecule type" value="Genomic_DNA"/>
</dbReference>
<gene>
    <name evidence="1" type="ORF">S03H2_62848</name>
</gene>
<reference evidence="1" key="1">
    <citation type="journal article" date="2014" name="Front. Microbiol.">
        <title>High frequency of phylogenetically diverse reductive dehalogenase-homologous genes in deep subseafloor sedimentary metagenomes.</title>
        <authorList>
            <person name="Kawai M."/>
            <person name="Futagami T."/>
            <person name="Toyoda A."/>
            <person name="Takaki Y."/>
            <person name="Nishi S."/>
            <person name="Hori S."/>
            <person name="Arai W."/>
            <person name="Tsubouchi T."/>
            <person name="Morono Y."/>
            <person name="Uchiyama I."/>
            <person name="Ito T."/>
            <person name="Fujiyama A."/>
            <person name="Inagaki F."/>
            <person name="Takami H."/>
        </authorList>
    </citation>
    <scope>NUCLEOTIDE SEQUENCE</scope>
    <source>
        <strain evidence="1">Expedition CK06-06</strain>
    </source>
</reference>
<comment type="caution">
    <text evidence="1">The sequence shown here is derived from an EMBL/GenBank/DDBJ whole genome shotgun (WGS) entry which is preliminary data.</text>
</comment>